<dbReference type="RefSeq" id="WP_009142836.1">
    <property type="nucleotide sequence ID" value="NZ_GL830966.1"/>
</dbReference>
<accession>E8LIU8</accession>
<protein>
    <recommendedName>
        <fullName evidence="1">UPF0246 protein HMPREF9444_00619</fullName>
    </recommendedName>
</protein>
<comment type="caution">
    <text evidence="2">The sequence shown here is derived from an EMBL/GenBank/DDBJ whole genome shotgun (WGS) entry which is preliminary data.</text>
</comment>
<comment type="similarity">
    <text evidence="1">Belongs to the UPF0246 family.</text>
</comment>
<dbReference type="HOGENOM" id="CLU_061989_1_0_6"/>
<dbReference type="GO" id="GO:0005829">
    <property type="term" value="C:cytosol"/>
    <property type="evidence" value="ECO:0007669"/>
    <property type="project" value="TreeGrafter"/>
</dbReference>
<name>E8LIU8_SUCHY</name>
<evidence type="ECO:0000313" key="3">
    <source>
        <dbReference type="Proteomes" id="UP000018458"/>
    </source>
</evidence>
<dbReference type="GO" id="GO:0033194">
    <property type="term" value="P:response to hydroperoxide"/>
    <property type="evidence" value="ECO:0007669"/>
    <property type="project" value="TreeGrafter"/>
</dbReference>
<dbReference type="PANTHER" id="PTHR30283:SF4">
    <property type="entry name" value="PEROXIDE STRESS RESISTANCE PROTEIN YAAA"/>
    <property type="match status" value="1"/>
</dbReference>
<organism evidence="2 3">
    <name type="scientific">Succinatimonas hippei (strain DSM 22608 / JCM 16073 / KCTC 15190 / YIT 12066)</name>
    <dbReference type="NCBI Taxonomy" id="762983"/>
    <lineage>
        <taxon>Bacteria</taxon>
        <taxon>Pseudomonadati</taxon>
        <taxon>Pseudomonadota</taxon>
        <taxon>Gammaproteobacteria</taxon>
        <taxon>Aeromonadales</taxon>
        <taxon>Succinivibrionaceae</taxon>
        <taxon>Succinatimonas</taxon>
    </lineage>
</organism>
<dbReference type="PANTHER" id="PTHR30283">
    <property type="entry name" value="PEROXIDE STRESS RESPONSE PROTEIN YAAA"/>
    <property type="match status" value="1"/>
</dbReference>
<dbReference type="InterPro" id="IPR005583">
    <property type="entry name" value="YaaA"/>
</dbReference>
<evidence type="ECO:0000256" key="1">
    <source>
        <dbReference type="HAMAP-Rule" id="MF_00652"/>
    </source>
</evidence>
<dbReference type="NCBIfam" id="NF002543">
    <property type="entry name" value="PRK02101.1-4"/>
    <property type="match status" value="1"/>
</dbReference>
<dbReference type="eggNOG" id="COG3022">
    <property type="taxonomic scope" value="Bacteria"/>
</dbReference>
<dbReference type="Proteomes" id="UP000018458">
    <property type="component" value="Unassembled WGS sequence"/>
</dbReference>
<proteinExistence type="inferred from homology"/>
<evidence type="ECO:0000313" key="2">
    <source>
        <dbReference type="EMBL" id="EFY07572.1"/>
    </source>
</evidence>
<sequence length="250" mass="28861">MQIIISPAKKMIENTDTLLPLRMPLFLNEANIILSKLREFDFAKLKALYKASDSIVKLNLERLSCIDLSKNLTPALLSYSGLQYQSMGANVFDERSYEYLDRHLFILSAMYGMLRPFDGVRAYRLEMAAKLKINDKKDLYDFWQKKVTGELQKYDDTVINLASEEYSKVIYSKKVNLINVLFPVMSGDKLVERGSLCKQARGAMVRFLAENNIESSEEMKYFSAYGFVYSKEHSNKKTFCFIKENNYGNA</sequence>
<dbReference type="AlphaFoldDB" id="E8LIU8"/>
<dbReference type="EMBL" id="AEVO01000028">
    <property type="protein sequence ID" value="EFY07572.1"/>
    <property type="molecule type" value="Genomic_DNA"/>
</dbReference>
<keyword evidence="3" id="KW-1185">Reference proteome</keyword>
<reference evidence="2 3" key="1">
    <citation type="submission" date="2011-01" db="EMBL/GenBank/DDBJ databases">
        <authorList>
            <person name="Weinstock G."/>
            <person name="Sodergren E."/>
            <person name="Clifton S."/>
            <person name="Fulton L."/>
            <person name="Fulton B."/>
            <person name="Courtney L."/>
            <person name="Fronick C."/>
            <person name="Harrison M."/>
            <person name="Strong C."/>
            <person name="Farmer C."/>
            <person name="Delahaunty K."/>
            <person name="Markovic C."/>
            <person name="Hall O."/>
            <person name="Minx P."/>
            <person name="Tomlinson C."/>
            <person name="Mitreva M."/>
            <person name="Hou S."/>
            <person name="Chen J."/>
            <person name="Wollam A."/>
            <person name="Pepin K.H."/>
            <person name="Johnson M."/>
            <person name="Bhonagiri V."/>
            <person name="Zhang X."/>
            <person name="Suruliraj S."/>
            <person name="Warren W."/>
            <person name="Chinwalla A."/>
            <person name="Mardis E.R."/>
            <person name="Wilson R.K."/>
        </authorList>
    </citation>
    <scope>NUCLEOTIDE SEQUENCE [LARGE SCALE GENOMIC DNA]</scope>
    <source>
        <strain evidence="3">DSM 22608 / JCM 16073 / KCTC 15190 / YIT 12066</strain>
    </source>
</reference>
<gene>
    <name evidence="2" type="ORF">HMPREF9444_00619</name>
</gene>
<dbReference type="HAMAP" id="MF_00652">
    <property type="entry name" value="UPF0246"/>
    <property type="match status" value="1"/>
</dbReference>
<dbReference type="Pfam" id="PF03883">
    <property type="entry name" value="H2O2_YaaD"/>
    <property type="match status" value="1"/>
</dbReference>